<organism evidence="3 4">
    <name type="scientific">Nocardioides oleivorans</name>
    <dbReference type="NCBI Taxonomy" id="273676"/>
    <lineage>
        <taxon>Bacteria</taxon>
        <taxon>Bacillati</taxon>
        <taxon>Actinomycetota</taxon>
        <taxon>Actinomycetes</taxon>
        <taxon>Propionibacteriales</taxon>
        <taxon>Nocardioidaceae</taxon>
        <taxon>Nocardioides</taxon>
    </lineage>
</organism>
<comment type="caution">
    <text evidence="3">The sequence shown here is derived from an EMBL/GenBank/DDBJ whole genome shotgun (WGS) entry which is preliminary data.</text>
</comment>
<evidence type="ECO:0000313" key="4">
    <source>
        <dbReference type="Proteomes" id="UP000294071"/>
    </source>
</evidence>
<evidence type="ECO:0000256" key="2">
    <source>
        <dbReference type="SAM" id="Phobius"/>
    </source>
</evidence>
<keyword evidence="2" id="KW-0812">Transmembrane</keyword>
<gene>
    <name evidence="3" type="ORF">EUA93_11540</name>
</gene>
<keyword evidence="2" id="KW-1133">Transmembrane helix</keyword>
<feature type="region of interest" description="Disordered" evidence="1">
    <location>
        <begin position="1"/>
        <end position="72"/>
    </location>
</feature>
<dbReference type="Pfam" id="PF04977">
    <property type="entry name" value="DivIC"/>
    <property type="match status" value="1"/>
</dbReference>
<reference evidence="3 4" key="1">
    <citation type="submission" date="2019-01" db="EMBL/GenBank/DDBJ databases">
        <title>Novel species of Nocardioides.</title>
        <authorList>
            <person name="Liu Q."/>
            <person name="Xin Y.-H."/>
        </authorList>
    </citation>
    <scope>NUCLEOTIDE SEQUENCE [LARGE SCALE GENOMIC DNA]</scope>
    <source>
        <strain evidence="3 4">CGMCC 4.6882</strain>
    </source>
</reference>
<feature type="transmembrane region" description="Helical" evidence="2">
    <location>
        <begin position="75"/>
        <end position="94"/>
    </location>
</feature>
<dbReference type="OrthoDB" id="5187715at2"/>
<proteinExistence type="predicted"/>
<sequence length="216" mass="23394">MPSQRRTPRGGPGGGARGPRQSSTTRPGDRGPRPRSTTTRTPLSPAGASSRDTATGPDLRARPASPRSAARRPRFTGRAAVLVLVLAVLTVSYASSLRAYLQQRAHIGDLKVQIAEREASINDLEREKKRWDDPAYVKAQARERFGYLMPGESGFEVIGPDGKPLEAQASLNDPDDVIKTVPKAWWTGVWESVELAGNPPPPEEQPADLVDGTKKQ</sequence>
<dbReference type="Proteomes" id="UP000294071">
    <property type="component" value="Unassembled WGS sequence"/>
</dbReference>
<evidence type="ECO:0000313" key="3">
    <source>
        <dbReference type="EMBL" id="RYB94924.1"/>
    </source>
</evidence>
<dbReference type="EMBL" id="SDWT01000001">
    <property type="protein sequence ID" value="RYB94924.1"/>
    <property type="molecule type" value="Genomic_DNA"/>
</dbReference>
<evidence type="ECO:0000256" key="1">
    <source>
        <dbReference type="SAM" id="MobiDB-lite"/>
    </source>
</evidence>
<feature type="compositionally biased region" description="Low complexity" evidence="1">
    <location>
        <begin position="34"/>
        <end position="45"/>
    </location>
</feature>
<keyword evidence="4" id="KW-1185">Reference proteome</keyword>
<dbReference type="AlphaFoldDB" id="A0A4Q2S3C8"/>
<feature type="region of interest" description="Disordered" evidence="1">
    <location>
        <begin position="193"/>
        <end position="216"/>
    </location>
</feature>
<protein>
    <submittedName>
        <fullName evidence="3">Septum formation initiator family protein</fullName>
    </submittedName>
</protein>
<name>A0A4Q2S3C8_9ACTN</name>
<keyword evidence="2" id="KW-0472">Membrane</keyword>
<dbReference type="InterPro" id="IPR007060">
    <property type="entry name" value="FtsL/DivIC"/>
</dbReference>
<accession>A0A4Q2S3C8</accession>